<dbReference type="AlphaFoldDB" id="A0AAD7HQE9"/>
<evidence type="ECO:0000313" key="1">
    <source>
        <dbReference type="EMBL" id="KAJ7725476.1"/>
    </source>
</evidence>
<gene>
    <name evidence="1" type="ORF">B0H16DRAFT_1471855</name>
</gene>
<protein>
    <submittedName>
        <fullName evidence="1">Uncharacterized protein</fullName>
    </submittedName>
</protein>
<proteinExistence type="predicted"/>
<comment type="caution">
    <text evidence="1">The sequence shown here is derived from an EMBL/GenBank/DDBJ whole genome shotgun (WGS) entry which is preliminary data.</text>
</comment>
<sequence>MSEYVFPESRLLGVLPRSRTLGMDISHIITLPPYVSNGTLVFGVAPNEETRQILRTAFEPRPGEGTAVSLNSRQHGRRVGRRHKIGDCSVPNLSDEFRNSVSASTFFKYFGHQQACRAPEAQGSVSTRVEGVATCRGTTLRRQHKAAPTTITIYITVPRAGFWFGPPVGMQVSKGKAPCLCLDYTSLEPAAPLWAPADDYYTHRERLVGALSLLILNFI</sequence>
<dbReference type="EMBL" id="JARKIB010000194">
    <property type="protein sequence ID" value="KAJ7725476.1"/>
    <property type="molecule type" value="Genomic_DNA"/>
</dbReference>
<keyword evidence="2" id="KW-1185">Reference proteome</keyword>
<evidence type="ECO:0000313" key="2">
    <source>
        <dbReference type="Proteomes" id="UP001215598"/>
    </source>
</evidence>
<reference evidence="1" key="1">
    <citation type="submission" date="2023-03" db="EMBL/GenBank/DDBJ databases">
        <title>Massive genome expansion in bonnet fungi (Mycena s.s.) driven by repeated elements and novel gene families across ecological guilds.</title>
        <authorList>
            <consortium name="Lawrence Berkeley National Laboratory"/>
            <person name="Harder C.B."/>
            <person name="Miyauchi S."/>
            <person name="Viragh M."/>
            <person name="Kuo A."/>
            <person name="Thoen E."/>
            <person name="Andreopoulos B."/>
            <person name="Lu D."/>
            <person name="Skrede I."/>
            <person name="Drula E."/>
            <person name="Henrissat B."/>
            <person name="Morin E."/>
            <person name="Kohler A."/>
            <person name="Barry K."/>
            <person name="LaButti K."/>
            <person name="Morin E."/>
            <person name="Salamov A."/>
            <person name="Lipzen A."/>
            <person name="Mereny Z."/>
            <person name="Hegedus B."/>
            <person name="Baldrian P."/>
            <person name="Stursova M."/>
            <person name="Weitz H."/>
            <person name="Taylor A."/>
            <person name="Grigoriev I.V."/>
            <person name="Nagy L.G."/>
            <person name="Martin F."/>
            <person name="Kauserud H."/>
        </authorList>
    </citation>
    <scope>NUCLEOTIDE SEQUENCE</scope>
    <source>
        <strain evidence="1">CBHHK182m</strain>
    </source>
</reference>
<name>A0AAD7HQE9_9AGAR</name>
<organism evidence="1 2">
    <name type="scientific">Mycena metata</name>
    <dbReference type="NCBI Taxonomy" id="1033252"/>
    <lineage>
        <taxon>Eukaryota</taxon>
        <taxon>Fungi</taxon>
        <taxon>Dikarya</taxon>
        <taxon>Basidiomycota</taxon>
        <taxon>Agaricomycotina</taxon>
        <taxon>Agaricomycetes</taxon>
        <taxon>Agaricomycetidae</taxon>
        <taxon>Agaricales</taxon>
        <taxon>Marasmiineae</taxon>
        <taxon>Mycenaceae</taxon>
        <taxon>Mycena</taxon>
    </lineage>
</organism>
<dbReference type="Proteomes" id="UP001215598">
    <property type="component" value="Unassembled WGS sequence"/>
</dbReference>
<accession>A0AAD7HQE9</accession>